<protein>
    <submittedName>
        <fullName evidence="2">Uncharacterized protein</fullName>
    </submittedName>
</protein>
<dbReference type="AlphaFoldDB" id="A0A7S2KKB0"/>
<proteinExistence type="predicted"/>
<feature type="compositionally biased region" description="Acidic residues" evidence="1">
    <location>
        <begin position="214"/>
        <end position="225"/>
    </location>
</feature>
<dbReference type="GO" id="GO:0005634">
    <property type="term" value="C:nucleus"/>
    <property type="evidence" value="ECO:0007669"/>
    <property type="project" value="TreeGrafter"/>
</dbReference>
<dbReference type="Pfam" id="PF07093">
    <property type="entry name" value="SGT1"/>
    <property type="match status" value="1"/>
</dbReference>
<name>A0A7S2KKB0_9STRA</name>
<accession>A0A7S2KKB0</accession>
<dbReference type="EMBL" id="HBGY01014715">
    <property type="protein sequence ID" value="CAD9578161.1"/>
    <property type="molecule type" value="Transcribed_RNA"/>
</dbReference>
<organism evidence="2">
    <name type="scientific">Leptocylindrus danicus</name>
    <dbReference type="NCBI Taxonomy" id="163516"/>
    <lineage>
        <taxon>Eukaryota</taxon>
        <taxon>Sar</taxon>
        <taxon>Stramenopiles</taxon>
        <taxon>Ochrophyta</taxon>
        <taxon>Bacillariophyta</taxon>
        <taxon>Coscinodiscophyceae</taxon>
        <taxon>Chaetocerotophycidae</taxon>
        <taxon>Leptocylindrales</taxon>
        <taxon>Leptocylindraceae</taxon>
        <taxon>Leptocylindrus</taxon>
    </lineage>
</organism>
<evidence type="ECO:0000256" key="1">
    <source>
        <dbReference type="SAM" id="MobiDB-lite"/>
    </source>
</evidence>
<feature type="region of interest" description="Disordered" evidence="1">
    <location>
        <begin position="212"/>
        <end position="231"/>
    </location>
</feature>
<sequence>MQRRLHELIRIRNAVCQTNNAFPLMKGDERQKISEEVNACAACPTFDEVRANICAFSYPFQSFEQQIKSTEKENSVDVSSFAVPSAEAVDDDDWMNVTDQQFESLMAEAIGQNNFNPDDFIESSMRPDAEEVKQVESMLKSFEFFLGQSSGFEGVDSSAERGKKPSKPTMPRKGNQTTSENEKNNGLDDVNIDPDKFLNILNGTFHDLRGDDGFFSDEEDEESSDDNLSAGEIRKEFFEPVGSDDIGVSEIMDLMDKELKGTKVEHNGESYIDYNRNEEDGSNDHDDKSLDPIDIDVNVLSSLLDSLDMEAGGAGPVSNMLREMGVDVPDLPQARRALVEVLDEVDESQ</sequence>
<gene>
    <name evidence="2" type="ORF">LDAN0321_LOCUS9532</name>
</gene>
<dbReference type="PANTHER" id="PTHR13060">
    <property type="entry name" value="SGT1 PROTEIN HSGT1 SUPPRESSOR OF GCR2"/>
    <property type="match status" value="1"/>
</dbReference>
<dbReference type="InterPro" id="IPR010770">
    <property type="entry name" value="Ecd"/>
</dbReference>
<dbReference type="PANTHER" id="PTHR13060:SF0">
    <property type="entry name" value="PROTEIN ECDYSONELESS HOMOLOG"/>
    <property type="match status" value="1"/>
</dbReference>
<reference evidence="2" key="1">
    <citation type="submission" date="2021-01" db="EMBL/GenBank/DDBJ databases">
        <authorList>
            <person name="Corre E."/>
            <person name="Pelletier E."/>
            <person name="Niang G."/>
            <person name="Scheremetjew M."/>
            <person name="Finn R."/>
            <person name="Kale V."/>
            <person name="Holt S."/>
            <person name="Cochrane G."/>
            <person name="Meng A."/>
            <person name="Brown T."/>
            <person name="Cohen L."/>
        </authorList>
    </citation>
    <scope>NUCLEOTIDE SEQUENCE</scope>
    <source>
        <strain evidence="2">B650</strain>
    </source>
</reference>
<evidence type="ECO:0000313" key="2">
    <source>
        <dbReference type="EMBL" id="CAD9578161.1"/>
    </source>
</evidence>
<feature type="region of interest" description="Disordered" evidence="1">
    <location>
        <begin position="153"/>
        <end position="190"/>
    </location>
</feature>